<evidence type="ECO:0000256" key="8">
    <source>
        <dbReference type="ARBA" id="ARBA00023136"/>
    </source>
</evidence>
<dbReference type="Gene3D" id="1.10.3720.10">
    <property type="entry name" value="MetI-like"/>
    <property type="match status" value="1"/>
</dbReference>
<feature type="transmembrane region" description="Helical" evidence="9">
    <location>
        <begin position="242"/>
        <end position="263"/>
    </location>
</feature>
<evidence type="ECO:0000256" key="9">
    <source>
        <dbReference type="RuleBase" id="RU363032"/>
    </source>
</evidence>
<evidence type="ECO:0000313" key="11">
    <source>
        <dbReference type="EMBL" id="ADZ82048.1"/>
    </source>
</evidence>
<keyword evidence="6 9" id="KW-0812">Transmembrane</keyword>
<feature type="transmembrane region" description="Helical" evidence="9">
    <location>
        <begin position="12"/>
        <end position="31"/>
    </location>
</feature>
<dbReference type="EMBL" id="CP002582">
    <property type="protein sequence ID" value="ADZ82048.1"/>
    <property type="molecule type" value="Genomic_DNA"/>
</dbReference>
<dbReference type="SUPFAM" id="SSF161098">
    <property type="entry name" value="MetI-like"/>
    <property type="match status" value="1"/>
</dbReference>
<dbReference type="PANTHER" id="PTHR32243:SF50">
    <property type="entry name" value="MALTOSE_MALTODEXTRIN TRANSPORT SYSTEM PERMEASE PROTEIN MALG"/>
    <property type="match status" value="1"/>
</dbReference>
<comment type="similarity">
    <text evidence="2">Belongs to the binding-protein-dependent transport system permease family. MalFG subfamily.</text>
</comment>
<keyword evidence="7 9" id="KW-1133">Transmembrane helix</keyword>
<evidence type="ECO:0000256" key="2">
    <source>
        <dbReference type="ARBA" id="ARBA00009047"/>
    </source>
</evidence>
<evidence type="ECO:0000256" key="1">
    <source>
        <dbReference type="ARBA" id="ARBA00004651"/>
    </source>
</evidence>
<dbReference type="InterPro" id="IPR050901">
    <property type="entry name" value="BP-dep_ABC_trans_perm"/>
</dbReference>
<evidence type="ECO:0000313" key="12">
    <source>
        <dbReference type="Proteomes" id="UP000008467"/>
    </source>
</evidence>
<name>F2JJK6_CELLD</name>
<dbReference type="RefSeq" id="WP_013655349.1">
    <property type="nucleotide sequence ID" value="NC_015275.1"/>
</dbReference>
<keyword evidence="3 9" id="KW-0813">Transport</keyword>
<dbReference type="Pfam" id="PF00528">
    <property type="entry name" value="BPD_transp_1"/>
    <property type="match status" value="1"/>
</dbReference>
<dbReference type="KEGG" id="cle:Clole_0301"/>
<feature type="transmembrane region" description="Helical" evidence="9">
    <location>
        <begin position="108"/>
        <end position="130"/>
    </location>
</feature>
<feature type="domain" description="ABC transmembrane type-1" evidence="10">
    <location>
        <begin position="71"/>
        <end position="263"/>
    </location>
</feature>
<organism evidence="11 12">
    <name type="scientific">Cellulosilyticum lentocellum (strain ATCC 49066 / DSM 5427 / NCIMB 11756 / RHM5)</name>
    <name type="common">Clostridium lentocellum</name>
    <dbReference type="NCBI Taxonomy" id="642492"/>
    <lineage>
        <taxon>Bacteria</taxon>
        <taxon>Bacillati</taxon>
        <taxon>Bacillota</taxon>
        <taxon>Clostridia</taxon>
        <taxon>Lachnospirales</taxon>
        <taxon>Cellulosilyticaceae</taxon>
        <taxon>Cellulosilyticum</taxon>
    </lineage>
</organism>
<keyword evidence="4" id="KW-1003">Cell membrane</keyword>
<evidence type="ECO:0000259" key="10">
    <source>
        <dbReference type="PROSITE" id="PS50928"/>
    </source>
</evidence>
<evidence type="ECO:0000256" key="3">
    <source>
        <dbReference type="ARBA" id="ARBA00022448"/>
    </source>
</evidence>
<dbReference type="AlphaFoldDB" id="F2JJK6"/>
<reference evidence="11" key="1">
    <citation type="journal article" date="2011" name="J. Bacteriol.">
        <title>Complete genome sequence of the cellulose-degrading bacterium Cellulosilyticum lentocellum.</title>
        <authorList>
            <consortium name="US DOE Joint Genome Institute"/>
            <person name="Miller D.A."/>
            <person name="Suen G."/>
            <person name="Bruce D."/>
            <person name="Copeland A."/>
            <person name="Cheng J.F."/>
            <person name="Detter C."/>
            <person name="Goodwin L.A."/>
            <person name="Han C.S."/>
            <person name="Hauser L.J."/>
            <person name="Land M.L."/>
            <person name="Lapidus A."/>
            <person name="Lucas S."/>
            <person name="Meincke L."/>
            <person name="Pitluck S."/>
            <person name="Tapia R."/>
            <person name="Teshima H."/>
            <person name="Woyke T."/>
            <person name="Fox B.G."/>
            <person name="Angert E.R."/>
            <person name="Currie C.R."/>
        </authorList>
    </citation>
    <scope>NUCLEOTIDE SEQUENCE [LARGE SCALE GENOMIC DNA]</scope>
    <source>
        <strain evidence="11">DSM 5427</strain>
    </source>
</reference>
<evidence type="ECO:0000256" key="4">
    <source>
        <dbReference type="ARBA" id="ARBA00022475"/>
    </source>
</evidence>
<dbReference type="eggNOG" id="COG3833">
    <property type="taxonomic scope" value="Bacteria"/>
</dbReference>
<evidence type="ECO:0000256" key="5">
    <source>
        <dbReference type="ARBA" id="ARBA00022597"/>
    </source>
</evidence>
<dbReference type="CDD" id="cd06261">
    <property type="entry name" value="TM_PBP2"/>
    <property type="match status" value="1"/>
</dbReference>
<keyword evidence="8 9" id="KW-0472">Membrane</keyword>
<keyword evidence="12" id="KW-1185">Reference proteome</keyword>
<evidence type="ECO:0000256" key="7">
    <source>
        <dbReference type="ARBA" id="ARBA00022989"/>
    </source>
</evidence>
<accession>F2JJK6</accession>
<proteinExistence type="inferred from homology"/>
<comment type="subcellular location">
    <subcellularLocation>
        <location evidence="1 9">Cell membrane</location>
        <topology evidence="1 9">Multi-pass membrane protein</topology>
    </subcellularLocation>
</comment>
<dbReference type="GO" id="GO:0015423">
    <property type="term" value="F:ABC-type maltose transporter activity"/>
    <property type="evidence" value="ECO:0007669"/>
    <property type="project" value="TreeGrafter"/>
</dbReference>
<dbReference type="Proteomes" id="UP000008467">
    <property type="component" value="Chromosome"/>
</dbReference>
<dbReference type="STRING" id="642492.Clole_0301"/>
<dbReference type="PANTHER" id="PTHR32243">
    <property type="entry name" value="MALTOSE TRANSPORT SYSTEM PERMEASE-RELATED"/>
    <property type="match status" value="1"/>
</dbReference>
<sequence>MKINKKTYHIGTHIVLIIICLIFLVPILYTISVSLKSSNSLLSSHFQLIPDQATLNNYRIILFEKPFLTWLKNSLILTVSTVIVALGVALPAAYSYTRMKFKGKSSSLFALLLLNAFPSVLSMVAIYRLFTTFSLMNRYTGLIIVYTGAMIIFSIWNLKGYFESIPVDIEQAAMIDGAGNFTILTRIVLPLARPAIIVTAMMIFITTWNEYIYAVNFLSDANKYTLAAGLYSLQGTDYTRNWPVFAAGSMMTSIPTLLIFFGIQRYLVSGLTAGGVKY</sequence>
<dbReference type="InterPro" id="IPR000515">
    <property type="entry name" value="MetI-like"/>
</dbReference>
<feature type="transmembrane region" description="Helical" evidence="9">
    <location>
        <begin position="183"/>
        <end position="208"/>
    </location>
</feature>
<feature type="transmembrane region" description="Helical" evidence="9">
    <location>
        <begin position="142"/>
        <end position="162"/>
    </location>
</feature>
<dbReference type="GO" id="GO:0005886">
    <property type="term" value="C:plasma membrane"/>
    <property type="evidence" value="ECO:0007669"/>
    <property type="project" value="UniProtKB-SubCell"/>
</dbReference>
<dbReference type="GO" id="GO:0042956">
    <property type="term" value="P:maltodextrin transmembrane transport"/>
    <property type="evidence" value="ECO:0007669"/>
    <property type="project" value="TreeGrafter"/>
</dbReference>
<gene>
    <name evidence="11" type="ordered locus">Clole_0301</name>
</gene>
<dbReference type="HOGENOM" id="CLU_016047_1_2_9"/>
<keyword evidence="5" id="KW-0762">Sugar transport</keyword>
<protein>
    <submittedName>
        <fullName evidence="11">ABC-type transporter, integral membrane subunit</fullName>
    </submittedName>
</protein>
<evidence type="ECO:0000256" key="6">
    <source>
        <dbReference type="ARBA" id="ARBA00022692"/>
    </source>
</evidence>
<dbReference type="InterPro" id="IPR035906">
    <property type="entry name" value="MetI-like_sf"/>
</dbReference>
<dbReference type="PROSITE" id="PS50928">
    <property type="entry name" value="ABC_TM1"/>
    <property type="match status" value="1"/>
</dbReference>
<feature type="transmembrane region" description="Helical" evidence="9">
    <location>
        <begin position="75"/>
        <end position="96"/>
    </location>
</feature>